<dbReference type="PROSITE" id="PS00086">
    <property type="entry name" value="CYTOCHROME_P450"/>
    <property type="match status" value="1"/>
</dbReference>
<organism evidence="5 6">
    <name type="scientific">Amycolatopsis marina</name>
    <dbReference type="NCBI Taxonomy" id="490629"/>
    <lineage>
        <taxon>Bacteria</taxon>
        <taxon>Bacillati</taxon>
        <taxon>Actinomycetota</taxon>
        <taxon>Actinomycetes</taxon>
        <taxon>Pseudonocardiales</taxon>
        <taxon>Pseudonocardiaceae</taxon>
        <taxon>Amycolatopsis</taxon>
    </lineage>
</organism>
<dbReference type="SUPFAM" id="SSF48264">
    <property type="entry name" value="Cytochrome P450"/>
    <property type="match status" value="1"/>
</dbReference>
<dbReference type="EMBL" id="FOKG01000002">
    <property type="protein sequence ID" value="SFA93824.1"/>
    <property type="molecule type" value="Genomic_DNA"/>
</dbReference>
<dbReference type="PANTHER" id="PTHR24305:SF166">
    <property type="entry name" value="CYTOCHROME P450 12A4, MITOCHONDRIAL-RELATED"/>
    <property type="match status" value="1"/>
</dbReference>
<dbReference type="Gene3D" id="1.10.630.10">
    <property type="entry name" value="Cytochrome P450"/>
    <property type="match status" value="1"/>
</dbReference>
<comment type="cofactor">
    <cofactor evidence="1 3">
        <name>heme</name>
        <dbReference type="ChEBI" id="CHEBI:30413"/>
    </cofactor>
</comment>
<keyword evidence="3 4" id="KW-0479">Metal-binding</keyword>
<dbReference type="InterPro" id="IPR001128">
    <property type="entry name" value="Cyt_P450"/>
</dbReference>
<proteinExistence type="inferred from homology"/>
<dbReference type="PRINTS" id="PR00463">
    <property type="entry name" value="EP450I"/>
</dbReference>
<dbReference type="InterPro" id="IPR050121">
    <property type="entry name" value="Cytochrome_P450_monoxygenase"/>
</dbReference>
<gene>
    <name evidence="5" type="ORF">SAMN05216266_102331</name>
</gene>
<evidence type="ECO:0000256" key="4">
    <source>
        <dbReference type="RuleBase" id="RU000461"/>
    </source>
</evidence>
<reference evidence="6" key="1">
    <citation type="submission" date="2016-10" db="EMBL/GenBank/DDBJ databases">
        <authorList>
            <person name="Varghese N."/>
            <person name="Submissions S."/>
        </authorList>
    </citation>
    <scope>NUCLEOTIDE SEQUENCE [LARGE SCALE GENOMIC DNA]</scope>
    <source>
        <strain evidence="6">CGMCC 4.3568</strain>
    </source>
</reference>
<dbReference type="GO" id="GO:0016705">
    <property type="term" value="F:oxidoreductase activity, acting on paired donors, with incorporation or reduction of molecular oxygen"/>
    <property type="evidence" value="ECO:0007669"/>
    <property type="project" value="InterPro"/>
</dbReference>
<protein>
    <recommendedName>
        <fullName evidence="7">Cytochrome P450</fullName>
    </recommendedName>
</protein>
<evidence type="ECO:0000256" key="3">
    <source>
        <dbReference type="PIRSR" id="PIRSR602401-1"/>
    </source>
</evidence>
<dbReference type="GO" id="GO:0020037">
    <property type="term" value="F:heme binding"/>
    <property type="evidence" value="ECO:0007669"/>
    <property type="project" value="InterPro"/>
</dbReference>
<evidence type="ECO:0000313" key="5">
    <source>
        <dbReference type="EMBL" id="SFA93824.1"/>
    </source>
</evidence>
<dbReference type="InterPro" id="IPR017972">
    <property type="entry name" value="Cyt_P450_CS"/>
</dbReference>
<dbReference type="PANTHER" id="PTHR24305">
    <property type="entry name" value="CYTOCHROME P450"/>
    <property type="match status" value="1"/>
</dbReference>
<evidence type="ECO:0000256" key="1">
    <source>
        <dbReference type="ARBA" id="ARBA00001971"/>
    </source>
</evidence>
<keyword evidence="3 4" id="KW-0408">Iron</keyword>
<dbReference type="GO" id="GO:0004497">
    <property type="term" value="F:monooxygenase activity"/>
    <property type="evidence" value="ECO:0007669"/>
    <property type="project" value="UniProtKB-KW"/>
</dbReference>
<evidence type="ECO:0008006" key="7">
    <source>
        <dbReference type="Google" id="ProtNLM"/>
    </source>
</evidence>
<dbReference type="InterPro" id="IPR036396">
    <property type="entry name" value="Cyt_P450_sf"/>
</dbReference>
<evidence type="ECO:0000313" key="6">
    <source>
        <dbReference type="Proteomes" id="UP000243799"/>
    </source>
</evidence>
<sequence>MLNGVELRLALRTLPFLDARSDLPEGMLDLRQGPHAKLLVWHPDAIDRIFRSDRRLLHPGSNSLMPLFGAGSLLWADGERHAAYRRALGPPLRGKRLTVYEGLISRITHEALDELSAGSLVALPAWSRRIALRVVAAIVLGAANDTVLVPFTRWIDRALGSRRRTLAYRYLRGGLPRSSAELDRSLIRQAKVHRGGLPPTLAAVMLSGEGPLGKVDDEELRDQLVSLLFAGHETTASATAWTLYHLARDRQLTAAVRAEIEAAGDGGADAGRVPLLQAVIQEALRLAPPVTVAENRTLTEDTELLGRTLPAGTTLTPSIYLAHRRRDSFADPRRFDPARFLDTKASPQRYLPFGGGSRHCLGSGLAQLEIRMITAAVLGRLDWECVNPRAAVPELRGHAMAPSAKLRMRVTGCRA</sequence>
<evidence type="ECO:0000256" key="2">
    <source>
        <dbReference type="ARBA" id="ARBA00010617"/>
    </source>
</evidence>
<dbReference type="Pfam" id="PF00067">
    <property type="entry name" value="p450"/>
    <property type="match status" value="1"/>
</dbReference>
<keyword evidence="6" id="KW-1185">Reference proteome</keyword>
<comment type="similarity">
    <text evidence="2 4">Belongs to the cytochrome P450 family.</text>
</comment>
<name>A0A1I0WZ07_9PSEU</name>
<dbReference type="InterPro" id="IPR002401">
    <property type="entry name" value="Cyt_P450_E_grp-I"/>
</dbReference>
<dbReference type="AlphaFoldDB" id="A0A1I0WZ07"/>
<accession>A0A1I0WZ07</accession>
<dbReference type="GO" id="GO:0005506">
    <property type="term" value="F:iron ion binding"/>
    <property type="evidence" value="ECO:0007669"/>
    <property type="project" value="InterPro"/>
</dbReference>
<keyword evidence="3 4" id="KW-0349">Heme</keyword>
<feature type="binding site" description="axial binding residue" evidence="3">
    <location>
        <position position="360"/>
    </location>
    <ligand>
        <name>heme</name>
        <dbReference type="ChEBI" id="CHEBI:30413"/>
    </ligand>
    <ligandPart>
        <name>Fe</name>
        <dbReference type="ChEBI" id="CHEBI:18248"/>
    </ligandPart>
</feature>
<dbReference type="PRINTS" id="PR00385">
    <property type="entry name" value="P450"/>
</dbReference>
<dbReference type="Proteomes" id="UP000243799">
    <property type="component" value="Unassembled WGS sequence"/>
</dbReference>
<keyword evidence="4" id="KW-0503">Monooxygenase</keyword>
<dbReference type="STRING" id="490629.SAMN05216266_102331"/>
<keyword evidence="4" id="KW-0560">Oxidoreductase</keyword>